<dbReference type="RefSeq" id="XP_008719107.1">
    <property type="nucleotide sequence ID" value="XM_008720885.1"/>
</dbReference>
<dbReference type="PANTHER" id="PTHR11060:SF0">
    <property type="entry name" value="PROTEIN MEMO1"/>
    <property type="match status" value="1"/>
</dbReference>
<dbReference type="AlphaFoldDB" id="W2RS12"/>
<dbReference type="Pfam" id="PF01875">
    <property type="entry name" value="Memo"/>
    <property type="match status" value="1"/>
</dbReference>
<name>W2RS12_CYPE1</name>
<dbReference type="STRING" id="1220924.W2RS12"/>
<evidence type="ECO:0000313" key="4">
    <source>
        <dbReference type="Proteomes" id="UP000030752"/>
    </source>
</evidence>
<feature type="region of interest" description="Disordered" evidence="2">
    <location>
        <begin position="228"/>
        <end position="247"/>
    </location>
</feature>
<dbReference type="HOGENOM" id="CLU_038085_0_0_1"/>
<accession>W2RS12</accession>
<reference evidence="3 4" key="1">
    <citation type="submission" date="2013-03" db="EMBL/GenBank/DDBJ databases">
        <title>The Genome Sequence of Phialophora europaea CBS 101466.</title>
        <authorList>
            <consortium name="The Broad Institute Genomics Platform"/>
            <person name="Cuomo C."/>
            <person name="de Hoog S."/>
            <person name="Gorbushina A."/>
            <person name="Walker B."/>
            <person name="Young S.K."/>
            <person name="Zeng Q."/>
            <person name="Gargeya S."/>
            <person name="Fitzgerald M."/>
            <person name="Haas B."/>
            <person name="Abouelleil A."/>
            <person name="Allen A.W."/>
            <person name="Alvarado L."/>
            <person name="Arachchi H.M."/>
            <person name="Berlin A.M."/>
            <person name="Chapman S.B."/>
            <person name="Gainer-Dewar J."/>
            <person name="Goldberg J."/>
            <person name="Griggs A."/>
            <person name="Gujja S."/>
            <person name="Hansen M."/>
            <person name="Howarth C."/>
            <person name="Imamovic A."/>
            <person name="Ireland A."/>
            <person name="Larimer J."/>
            <person name="McCowan C."/>
            <person name="Murphy C."/>
            <person name="Pearson M."/>
            <person name="Poon T.W."/>
            <person name="Priest M."/>
            <person name="Roberts A."/>
            <person name="Saif S."/>
            <person name="Shea T."/>
            <person name="Sisk P."/>
            <person name="Sykes S."/>
            <person name="Wortman J."/>
            <person name="Nusbaum C."/>
            <person name="Birren B."/>
        </authorList>
    </citation>
    <scope>NUCLEOTIDE SEQUENCE [LARGE SCALE GENOMIC DNA]</scope>
    <source>
        <strain evidence="3 4">CBS 101466</strain>
    </source>
</reference>
<dbReference type="eggNOG" id="KOG3086">
    <property type="taxonomic scope" value="Eukaryota"/>
</dbReference>
<evidence type="ECO:0000313" key="3">
    <source>
        <dbReference type="EMBL" id="ETN38518.1"/>
    </source>
</evidence>
<gene>
    <name evidence="3" type="ORF">HMPREF1541_06553</name>
</gene>
<sequence>MALREADHAGSWYSDNGPQLAQQLDQWLSKPSSDLPLPGARVVISPHAGYAYSGPAAGYAYKALDLSQAKRIFILHPSHHHHLSTAALPVVQGYLTPLSSEPLPLDLDLLSQLSSVTAMTSQNRQFRFTTMSKEVDEAEHSCEMQLPYLHRLLQKLYPEQPASSYPPLVPIMIGGTSPATEKALGQILAPYIADSTNVFVISSDFCHWGSRFGYTYYVPNAPSPAVDPDSLPNGLTNPSSDGPLHAQTSISKGISLRSSKDVSNGGPQIHDSIAHVDRACMCAIATGSHDAFLSILQGTGNTVCGRHPIGVFLAGVEELEKSAETEAAAEDLKRRFRFMRYERSSDVKSVRDSSVSYVSAFAVL</sequence>
<dbReference type="FunCoup" id="W2RS12">
    <property type="interactions" value="509"/>
</dbReference>
<dbReference type="VEuPathDB" id="FungiDB:HMPREF1541_06553"/>
<keyword evidence="4" id="KW-1185">Reference proteome</keyword>
<dbReference type="CDD" id="cd07361">
    <property type="entry name" value="MEMO_like"/>
    <property type="match status" value="1"/>
</dbReference>
<dbReference type="OrthoDB" id="417112at2759"/>
<proteinExistence type="inferred from homology"/>
<organism evidence="3 4">
    <name type="scientific">Cyphellophora europaea (strain CBS 101466)</name>
    <name type="common">Phialophora europaea</name>
    <dbReference type="NCBI Taxonomy" id="1220924"/>
    <lineage>
        <taxon>Eukaryota</taxon>
        <taxon>Fungi</taxon>
        <taxon>Dikarya</taxon>
        <taxon>Ascomycota</taxon>
        <taxon>Pezizomycotina</taxon>
        <taxon>Eurotiomycetes</taxon>
        <taxon>Chaetothyriomycetidae</taxon>
        <taxon>Chaetothyriales</taxon>
        <taxon>Cyphellophoraceae</taxon>
        <taxon>Cyphellophora</taxon>
    </lineage>
</organism>
<protein>
    <recommendedName>
        <fullName evidence="5">AmmeMemoRadiSam system protein B</fullName>
    </recommendedName>
</protein>
<dbReference type="Gene3D" id="3.40.830.10">
    <property type="entry name" value="LigB-like"/>
    <property type="match status" value="1"/>
</dbReference>
<dbReference type="PANTHER" id="PTHR11060">
    <property type="entry name" value="PROTEIN MEMO1"/>
    <property type="match status" value="1"/>
</dbReference>
<evidence type="ECO:0008006" key="5">
    <source>
        <dbReference type="Google" id="ProtNLM"/>
    </source>
</evidence>
<dbReference type="InterPro" id="IPR002737">
    <property type="entry name" value="MEMO1_fam"/>
</dbReference>
<feature type="compositionally biased region" description="Polar residues" evidence="2">
    <location>
        <begin position="233"/>
        <end position="247"/>
    </location>
</feature>
<dbReference type="InParanoid" id="W2RS12"/>
<dbReference type="NCBIfam" id="TIGR04336">
    <property type="entry name" value="AmmeMemoSam_B"/>
    <property type="match status" value="1"/>
</dbReference>
<evidence type="ECO:0000256" key="2">
    <source>
        <dbReference type="SAM" id="MobiDB-lite"/>
    </source>
</evidence>
<dbReference type="HAMAP" id="MF_00055">
    <property type="entry name" value="MEMO1"/>
    <property type="match status" value="1"/>
</dbReference>
<dbReference type="Proteomes" id="UP000030752">
    <property type="component" value="Unassembled WGS sequence"/>
</dbReference>
<evidence type="ECO:0000256" key="1">
    <source>
        <dbReference type="ARBA" id="ARBA00006315"/>
    </source>
</evidence>
<dbReference type="GeneID" id="19973892"/>
<dbReference type="EMBL" id="KB822722">
    <property type="protein sequence ID" value="ETN38518.1"/>
    <property type="molecule type" value="Genomic_DNA"/>
</dbReference>
<comment type="similarity">
    <text evidence="1">Belongs to the MEMO1 family.</text>
</comment>